<dbReference type="KEGG" id="eke:EK0264_12650"/>
<evidence type="ECO:0000259" key="7">
    <source>
        <dbReference type="PROSITE" id="PS50110"/>
    </source>
</evidence>
<dbReference type="InterPro" id="IPR039420">
    <property type="entry name" value="WalR-like"/>
</dbReference>
<evidence type="ECO:0000313" key="8">
    <source>
        <dbReference type="EMBL" id="QHC01056.1"/>
    </source>
</evidence>
<feature type="domain" description="Response regulatory" evidence="7">
    <location>
        <begin position="3"/>
        <end position="119"/>
    </location>
</feature>
<dbReference type="Proteomes" id="UP000463857">
    <property type="component" value="Chromosome"/>
</dbReference>
<evidence type="ECO:0000256" key="2">
    <source>
        <dbReference type="ARBA" id="ARBA00023015"/>
    </source>
</evidence>
<dbReference type="InterPro" id="IPR001789">
    <property type="entry name" value="Sig_transdc_resp-reg_receiver"/>
</dbReference>
<evidence type="ECO:0000256" key="3">
    <source>
        <dbReference type="ARBA" id="ARBA00023125"/>
    </source>
</evidence>
<keyword evidence="4" id="KW-0804">Transcription</keyword>
<dbReference type="Gene3D" id="3.40.50.2300">
    <property type="match status" value="1"/>
</dbReference>
<dbReference type="RefSeq" id="WP_159546151.1">
    <property type="nucleotide sequence ID" value="NZ_CP047156.1"/>
</dbReference>
<evidence type="ECO:0000256" key="5">
    <source>
        <dbReference type="PROSITE-ProRule" id="PRU00169"/>
    </source>
</evidence>
<keyword evidence="2" id="KW-0805">Transcription regulation</keyword>
<dbReference type="CDD" id="cd17535">
    <property type="entry name" value="REC_NarL-like"/>
    <property type="match status" value="1"/>
</dbReference>
<dbReference type="PROSITE" id="PS50110">
    <property type="entry name" value="RESPONSE_REGULATORY"/>
    <property type="match status" value="1"/>
</dbReference>
<dbReference type="PANTHER" id="PTHR43214:SF24">
    <property type="entry name" value="TRANSCRIPTIONAL REGULATORY PROTEIN NARL-RELATED"/>
    <property type="match status" value="1"/>
</dbReference>
<dbReference type="PROSITE" id="PS00622">
    <property type="entry name" value="HTH_LUXR_1"/>
    <property type="match status" value="1"/>
</dbReference>
<dbReference type="OrthoDB" id="9808843at2"/>
<sequence>MIRIGIADDQELVRGGIAMVLRSQPDFEVTWEASNGAEAVDLAQANPVDIIVMDVRMPVMDGIAATAAVSALPAAPRVLVLTTFDLDEYAVDALRAGAGGFLLKDAPGEEIVAGVRHVLSGDQVLAPATTGRLLSKYVIARRTPDSDSHLRNLLTERELEVTREICRGASNAEIAGTLYLSEATVKTHVRAILRKIGGRDRVHIVIAAYESGLV</sequence>
<dbReference type="SUPFAM" id="SSF46894">
    <property type="entry name" value="C-terminal effector domain of the bipartite response regulators"/>
    <property type="match status" value="1"/>
</dbReference>
<evidence type="ECO:0000259" key="6">
    <source>
        <dbReference type="PROSITE" id="PS50043"/>
    </source>
</evidence>
<dbReference type="PROSITE" id="PS50043">
    <property type="entry name" value="HTH_LUXR_2"/>
    <property type="match status" value="1"/>
</dbReference>
<proteinExistence type="predicted"/>
<gene>
    <name evidence="8" type="ORF">EK0264_12650</name>
</gene>
<dbReference type="GO" id="GO:0003677">
    <property type="term" value="F:DNA binding"/>
    <property type="evidence" value="ECO:0007669"/>
    <property type="project" value="UniProtKB-KW"/>
</dbReference>
<dbReference type="Pfam" id="PF00196">
    <property type="entry name" value="GerE"/>
    <property type="match status" value="1"/>
</dbReference>
<feature type="modified residue" description="4-aspartylphosphate" evidence="5">
    <location>
        <position position="54"/>
    </location>
</feature>
<dbReference type="Pfam" id="PF00072">
    <property type="entry name" value="Response_reg"/>
    <property type="match status" value="1"/>
</dbReference>
<dbReference type="PRINTS" id="PR00038">
    <property type="entry name" value="HTHLUXR"/>
</dbReference>
<dbReference type="SUPFAM" id="SSF52172">
    <property type="entry name" value="CheY-like"/>
    <property type="match status" value="1"/>
</dbReference>
<dbReference type="InterPro" id="IPR016032">
    <property type="entry name" value="Sig_transdc_resp-reg_C-effctor"/>
</dbReference>
<dbReference type="GO" id="GO:0000160">
    <property type="term" value="P:phosphorelay signal transduction system"/>
    <property type="evidence" value="ECO:0007669"/>
    <property type="project" value="InterPro"/>
</dbReference>
<keyword evidence="1 5" id="KW-0597">Phosphoprotein</keyword>
<dbReference type="PANTHER" id="PTHR43214">
    <property type="entry name" value="TWO-COMPONENT RESPONSE REGULATOR"/>
    <property type="match status" value="1"/>
</dbReference>
<dbReference type="CDD" id="cd06170">
    <property type="entry name" value="LuxR_C_like"/>
    <property type="match status" value="1"/>
</dbReference>
<evidence type="ECO:0000313" key="9">
    <source>
        <dbReference type="Proteomes" id="UP000463857"/>
    </source>
</evidence>
<dbReference type="InterPro" id="IPR000792">
    <property type="entry name" value="Tscrpt_reg_LuxR_C"/>
</dbReference>
<dbReference type="InterPro" id="IPR058245">
    <property type="entry name" value="NreC/VraR/RcsB-like_REC"/>
</dbReference>
<name>A0A7L4YPI4_9ACTN</name>
<organism evidence="8 9">
    <name type="scientific">Epidermidibacterium keratini</name>
    <dbReference type="NCBI Taxonomy" id="1891644"/>
    <lineage>
        <taxon>Bacteria</taxon>
        <taxon>Bacillati</taxon>
        <taxon>Actinomycetota</taxon>
        <taxon>Actinomycetes</taxon>
        <taxon>Sporichthyales</taxon>
        <taxon>Sporichthyaceae</taxon>
        <taxon>Epidermidibacterium</taxon>
    </lineage>
</organism>
<protein>
    <submittedName>
        <fullName evidence="8">Response regulator</fullName>
    </submittedName>
</protein>
<keyword evidence="9" id="KW-1185">Reference proteome</keyword>
<dbReference type="InParanoid" id="A0A7L4YPI4"/>
<evidence type="ECO:0000256" key="4">
    <source>
        <dbReference type="ARBA" id="ARBA00023163"/>
    </source>
</evidence>
<keyword evidence="3" id="KW-0238">DNA-binding</keyword>
<feature type="domain" description="HTH luxR-type" evidence="6">
    <location>
        <begin position="147"/>
        <end position="212"/>
    </location>
</feature>
<evidence type="ECO:0000256" key="1">
    <source>
        <dbReference type="ARBA" id="ARBA00022553"/>
    </source>
</evidence>
<dbReference type="SMART" id="SM00421">
    <property type="entry name" value="HTH_LUXR"/>
    <property type="match status" value="1"/>
</dbReference>
<dbReference type="EMBL" id="CP047156">
    <property type="protein sequence ID" value="QHC01056.1"/>
    <property type="molecule type" value="Genomic_DNA"/>
</dbReference>
<accession>A0A7L4YPI4</accession>
<reference evidence="8 9" key="1">
    <citation type="journal article" date="2018" name="Int. J. Syst. Evol. Microbiol.">
        <title>Epidermidibacterium keratini gen. nov., sp. nov., a member of the family Sporichthyaceae, isolated from keratin epidermis.</title>
        <authorList>
            <person name="Lee D.G."/>
            <person name="Trujillo M.E."/>
            <person name="Kang S."/>
            <person name="Nam J.J."/>
            <person name="Kim Y.J."/>
        </authorList>
    </citation>
    <scope>NUCLEOTIDE SEQUENCE [LARGE SCALE GENOMIC DNA]</scope>
    <source>
        <strain evidence="8 9">EPI-7</strain>
    </source>
</reference>
<dbReference type="SMART" id="SM00448">
    <property type="entry name" value="REC"/>
    <property type="match status" value="1"/>
</dbReference>
<dbReference type="GO" id="GO:0006355">
    <property type="term" value="P:regulation of DNA-templated transcription"/>
    <property type="evidence" value="ECO:0007669"/>
    <property type="project" value="InterPro"/>
</dbReference>
<dbReference type="AlphaFoldDB" id="A0A7L4YPI4"/>
<dbReference type="InterPro" id="IPR011006">
    <property type="entry name" value="CheY-like_superfamily"/>
</dbReference>